<protein>
    <submittedName>
        <fullName evidence="2">Methylation site containing protein</fullName>
    </submittedName>
</protein>
<dbReference type="InterPro" id="IPR045584">
    <property type="entry name" value="Pilin-like"/>
</dbReference>
<dbReference type="Proteomes" id="UP000006334">
    <property type="component" value="Unassembled WGS sequence"/>
</dbReference>
<dbReference type="EMBL" id="BAEN01000004">
    <property type="protein sequence ID" value="GAC12805.1"/>
    <property type="molecule type" value="Genomic_DNA"/>
</dbReference>
<proteinExistence type="predicted"/>
<dbReference type="NCBIfam" id="TIGR02532">
    <property type="entry name" value="IV_pilin_GFxxxE"/>
    <property type="match status" value="1"/>
</dbReference>
<dbReference type="Pfam" id="PF07963">
    <property type="entry name" value="N_methyl"/>
    <property type="match status" value="1"/>
</dbReference>
<keyword evidence="3" id="KW-1185">Reference proteome</keyword>
<name>K6YNB9_9ALTE</name>
<organism evidence="2 3">
    <name type="scientific">Aliiglaciecola lipolytica E3</name>
    <dbReference type="NCBI Taxonomy" id="1127673"/>
    <lineage>
        <taxon>Bacteria</taxon>
        <taxon>Pseudomonadati</taxon>
        <taxon>Pseudomonadota</taxon>
        <taxon>Gammaproteobacteria</taxon>
        <taxon>Alteromonadales</taxon>
        <taxon>Alteromonadaceae</taxon>
        <taxon>Aliiglaciecola</taxon>
    </lineage>
</organism>
<evidence type="ECO:0000313" key="2">
    <source>
        <dbReference type="EMBL" id="GAC12805.1"/>
    </source>
</evidence>
<dbReference type="RefSeq" id="WP_008842625.1">
    <property type="nucleotide sequence ID" value="NZ_BAEN01000004.1"/>
</dbReference>
<feature type="transmembrane region" description="Helical" evidence="1">
    <location>
        <begin position="12"/>
        <end position="33"/>
    </location>
</feature>
<keyword evidence="1" id="KW-1133">Transmembrane helix</keyword>
<accession>K6YNB9</accession>
<evidence type="ECO:0000313" key="3">
    <source>
        <dbReference type="Proteomes" id="UP000006334"/>
    </source>
</evidence>
<reference evidence="2 3" key="1">
    <citation type="journal article" date="2017" name="Antonie Van Leeuwenhoek">
        <title>Rhizobium rhizosphaerae sp. nov., a novel species isolated from rice rhizosphere.</title>
        <authorList>
            <person name="Zhao J.J."/>
            <person name="Zhang J."/>
            <person name="Zhang R.J."/>
            <person name="Zhang C.W."/>
            <person name="Yin H.Q."/>
            <person name="Zhang X.X."/>
        </authorList>
    </citation>
    <scope>NUCLEOTIDE SEQUENCE [LARGE SCALE GENOMIC DNA]</scope>
    <source>
        <strain evidence="2 3">E3</strain>
    </source>
</reference>
<sequence length="166" mass="17625">MLQNLHRGFTLIELIIVIVILGILSVVAAPRFINLQGDAISAQMSNLQAALKSANTLTFTKAVLAKQEKLNPGSVSLGNTNVSTTLGHLTPVGTNIVKVLQGSYEIMLNANDTITADWGVYDLPGGSSVYIVPQGYATFDSCSLLYNVDATNISEPVFYSLTTSGC</sequence>
<dbReference type="InterPro" id="IPR012902">
    <property type="entry name" value="N_methyl_site"/>
</dbReference>
<keyword evidence="1" id="KW-0472">Membrane</keyword>
<comment type="caution">
    <text evidence="2">The sequence shown here is derived from an EMBL/GenBank/DDBJ whole genome shotgun (WGS) entry which is preliminary data.</text>
</comment>
<gene>
    <name evidence="2" type="ORF">GLIP_0150</name>
</gene>
<dbReference type="Gene3D" id="3.30.700.10">
    <property type="entry name" value="Glycoprotein, Type 4 Pilin"/>
    <property type="match status" value="1"/>
</dbReference>
<dbReference type="STRING" id="1127673.GLIP_0150"/>
<dbReference type="eggNOG" id="COG2165">
    <property type="taxonomic scope" value="Bacteria"/>
</dbReference>
<dbReference type="AlphaFoldDB" id="K6YNB9"/>
<keyword evidence="1" id="KW-0812">Transmembrane</keyword>
<dbReference type="OrthoDB" id="6265993at2"/>
<dbReference type="SUPFAM" id="SSF54523">
    <property type="entry name" value="Pili subunits"/>
    <property type="match status" value="1"/>
</dbReference>
<evidence type="ECO:0000256" key="1">
    <source>
        <dbReference type="SAM" id="Phobius"/>
    </source>
</evidence>
<dbReference type="PROSITE" id="PS00409">
    <property type="entry name" value="PROKAR_NTER_METHYL"/>
    <property type="match status" value="1"/>
</dbReference>